<gene>
    <name evidence="1" type="ORF">pipiens_009778</name>
</gene>
<proteinExistence type="predicted"/>
<organism evidence="1 2">
    <name type="scientific">Culex pipiens pipiens</name>
    <name type="common">Northern house mosquito</name>
    <dbReference type="NCBI Taxonomy" id="38569"/>
    <lineage>
        <taxon>Eukaryota</taxon>
        <taxon>Metazoa</taxon>
        <taxon>Ecdysozoa</taxon>
        <taxon>Arthropoda</taxon>
        <taxon>Hexapoda</taxon>
        <taxon>Insecta</taxon>
        <taxon>Pterygota</taxon>
        <taxon>Neoptera</taxon>
        <taxon>Endopterygota</taxon>
        <taxon>Diptera</taxon>
        <taxon>Nematocera</taxon>
        <taxon>Culicoidea</taxon>
        <taxon>Culicidae</taxon>
        <taxon>Culicinae</taxon>
        <taxon>Culicini</taxon>
        <taxon>Culex</taxon>
        <taxon>Culex</taxon>
    </lineage>
</organism>
<evidence type="ECO:0000313" key="1">
    <source>
        <dbReference type="EMBL" id="KAL1397410.1"/>
    </source>
</evidence>
<feature type="non-terminal residue" evidence="1">
    <location>
        <position position="18"/>
    </location>
</feature>
<sequence length="18" mass="2300">MCMLWSWYLADDTQFYII</sequence>
<dbReference type="Proteomes" id="UP001562425">
    <property type="component" value="Unassembled WGS sequence"/>
</dbReference>
<evidence type="ECO:0000313" key="2">
    <source>
        <dbReference type="Proteomes" id="UP001562425"/>
    </source>
</evidence>
<dbReference type="EMBL" id="JBEHCU010006313">
    <property type="protein sequence ID" value="KAL1397410.1"/>
    <property type="molecule type" value="Genomic_DNA"/>
</dbReference>
<accession>A0ABD1DCL4</accession>
<comment type="caution">
    <text evidence="1">The sequence shown here is derived from an EMBL/GenBank/DDBJ whole genome shotgun (WGS) entry which is preliminary data.</text>
</comment>
<name>A0ABD1DCL4_CULPP</name>
<reference evidence="1 2" key="1">
    <citation type="submission" date="2024-05" db="EMBL/GenBank/DDBJ databases">
        <title>Culex pipiens pipiens assembly and annotation.</title>
        <authorList>
            <person name="Alout H."/>
            <person name="Durand T."/>
        </authorList>
    </citation>
    <scope>NUCLEOTIDE SEQUENCE [LARGE SCALE GENOMIC DNA]</scope>
    <source>
        <strain evidence="1">HA-2024</strain>
        <tissue evidence="1">Whole body</tissue>
    </source>
</reference>
<keyword evidence="2" id="KW-1185">Reference proteome</keyword>
<dbReference type="AlphaFoldDB" id="A0ABD1DCL4"/>
<protein>
    <submittedName>
        <fullName evidence="1">Uncharacterized protein</fullName>
    </submittedName>
</protein>